<accession>A0ABV9T865</accession>
<dbReference type="EMBL" id="JBHSJJ010000023">
    <property type="protein sequence ID" value="MFC4874813.1"/>
    <property type="molecule type" value="Genomic_DNA"/>
</dbReference>
<gene>
    <name evidence="1" type="ORF">ACFPFU_24125</name>
</gene>
<organism evidence="1 2">
    <name type="scientific">Negadavirga shengliensis</name>
    <dbReference type="NCBI Taxonomy" id="1389218"/>
    <lineage>
        <taxon>Bacteria</taxon>
        <taxon>Pseudomonadati</taxon>
        <taxon>Bacteroidota</taxon>
        <taxon>Cytophagia</taxon>
        <taxon>Cytophagales</taxon>
        <taxon>Cyclobacteriaceae</taxon>
        <taxon>Negadavirga</taxon>
    </lineage>
</organism>
<reference evidence="2" key="1">
    <citation type="journal article" date="2019" name="Int. J. Syst. Evol. Microbiol.">
        <title>The Global Catalogue of Microorganisms (GCM) 10K type strain sequencing project: providing services to taxonomists for standard genome sequencing and annotation.</title>
        <authorList>
            <consortium name="The Broad Institute Genomics Platform"/>
            <consortium name="The Broad Institute Genome Sequencing Center for Infectious Disease"/>
            <person name="Wu L."/>
            <person name="Ma J."/>
        </authorList>
    </citation>
    <scope>NUCLEOTIDE SEQUENCE [LARGE SCALE GENOMIC DNA]</scope>
    <source>
        <strain evidence="2">CGMCC 4.7466</strain>
    </source>
</reference>
<evidence type="ECO:0008006" key="3">
    <source>
        <dbReference type="Google" id="ProtNLM"/>
    </source>
</evidence>
<sequence>MINQEIQDFCEKWIEKAKAYSNDNLQDVFDKFFTLFVVYNRLYVEATFRMSNKGEINIQNRNSFPDSQAAKNYVIQYLNSNTINNAFNVDENCTHAIERLKVIIRDQEFNIKLNMVTGFPEREKDLELLTKLEANHTDRKIKAIADFIYSIRCNVFHAQKGYVQNQVNVLNPVNTILMKLIDLLFDKLKNE</sequence>
<dbReference type="Proteomes" id="UP001595818">
    <property type="component" value="Unassembled WGS sequence"/>
</dbReference>
<proteinExistence type="predicted"/>
<evidence type="ECO:0000313" key="2">
    <source>
        <dbReference type="Proteomes" id="UP001595818"/>
    </source>
</evidence>
<name>A0ABV9T865_9BACT</name>
<protein>
    <recommendedName>
        <fullName evidence="3">RiboL-PSP-HEPN domain-containing protein</fullName>
    </recommendedName>
</protein>
<evidence type="ECO:0000313" key="1">
    <source>
        <dbReference type="EMBL" id="MFC4874813.1"/>
    </source>
</evidence>
<comment type="caution">
    <text evidence="1">The sequence shown here is derived from an EMBL/GenBank/DDBJ whole genome shotgun (WGS) entry which is preliminary data.</text>
</comment>
<dbReference type="RefSeq" id="WP_377069027.1">
    <property type="nucleotide sequence ID" value="NZ_JBHSJJ010000023.1"/>
</dbReference>
<keyword evidence="2" id="KW-1185">Reference proteome</keyword>